<name>A0A0V1C3H7_TRIBR</name>
<evidence type="ECO:0000313" key="1">
    <source>
        <dbReference type="EMBL" id="KRY43869.1"/>
    </source>
</evidence>
<dbReference type="EMBL" id="JYDI01000849">
    <property type="protein sequence ID" value="KRY43869.1"/>
    <property type="molecule type" value="Genomic_DNA"/>
</dbReference>
<sequence>MNSAEHSCQSLLFSVSCATANEDSSTLKSITHSSICAPLCQFYPKLIKPQVVLSCSFAHAAVSTFQMVVGPHCHTMDIQKQNFRSRKPLPLE</sequence>
<keyword evidence="2" id="KW-1185">Reference proteome</keyword>
<proteinExistence type="predicted"/>
<reference evidence="1 2" key="1">
    <citation type="submission" date="2015-01" db="EMBL/GenBank/DDBJ databases">
        <title>Evolution of Trichinella species and genotypes.</title>
        <authorList>
            <person name="Korhonen P.K."/>
            <person name="Edoardo P."/>
            <person name="Giuseppe L.R."/>
            <person name="Gasser R.B."/>
        </authorList>
    </citation>
    <scope>NUCLEOTIDE SEQUENCE [LARGE SCALE GENOMIC DNA]</scope>
    <source>
        <strain evidence="1">ISS120</strain>
    </source>
</reference>
<dbReference type="AlphaFoldDB" id="A0A0V1C3H7"/>
<organism evidence="1 2">
    <name type="scientific">Trichinella britovi</name>
    <name type="common">Parasitic roundworm</name>
    <dbReference type="NCBI Taxonomy" id="45882"/>
    <lineage>
        <taxon>Eukaryota</taxon>
        <taxon>Metazoa</taxon>
        <taxon>Ecdysozoa</taxon>
        <taxon>Nematoda</taxon>
        <taxon>Enoplea</taxon>
        <taxon>Dorylaimia</taxon>
        <taxon>Trichinellida</taxon>
        <taxon>Trichinellidae</taxon>
        <taxon>Trichinella</taxon>
    </lineage>
</organism>
<evidence type="ECO:0000313" key="2">
    <source>
        <dbReference type="Proteomes" id="UP000054653"/>
    </source>
</evidence>
<comment type="caution">
    <text evidence="1">The sequence shown here is derived from an EMBL/GenBank/DDBJ whole genome shotgun (WGS) entry which is preliminary data.</text>
</comment>
<gene>
    <name evidence="1" type="ORF">T03_2854</name>
</gene>
<dbReference type="Proteomes" id="UP000054653">
    <property type="component" value="Unassembled WGS sequence"/>
</dbReference>
<accession>A0A0V1C3H7</accession>
<protein>
    <submittedName>
        <fullName evidence="1">Uncharacterized protein</fullName>
    </submittedName>
</protein>